<dbReference type="Proteomes" id="UP000789920">
    <property type="component" value="Unassembled WGS sequence"/>
</dbReference>
<organism evidence="1 2">
    <name type="scientific">Racocetra persica</name>
    <dbReference type="NCBI Taxonomy" id="160502"/>
    <lineage>
        <taxon>Eukaryota</taxon>
        <taxon>Fungi</taxon>
        <taxon>Fungi incertae sedis</taxon>
        <taxon>Mucoromycota</taxon>
        <taxon>Glomeromycotina</taxon>
        <taxon>Glomeromycetes</taxon>
        <taxon>Diversisporales</taxon>
        <taxon>Gigasporaceae</taxon>
        <taxon>Racocetra</taxon>
    </lineage>
</organism>
<keyword evidence="2" id="KW-1185">Reference proteome</keyword>
<sequence length="100" mass="11532">EAGSVPLEDVLKFCLELQDVLRNYEPRDIFNYNKTALFWQLEPSKTLAHGPVLGKKKSKDRVTVMITCNSTSDEKLPLLFIHKYKTPRVLRDIEKSTLLV</sequence>
<feature type="non-terminal residue" evidence="1">
    <location>
        <position position="1"/>
    </location>
</feature>
<name>A0ACA9RLQ9_9GLOM</name>
<protein>
    <submittedName>
        <fullName evidence="1">8811_t:CDS:1</fullName>
    </submittedName>
</protein>
<reference evidence="1" key="1">
    <citation type="submission" date="2021-06" db="EMBL/GenBank/DDBJ databases">
        <authorList>
            <person name="Kallberg Y."/>
            <person name="Tangrot J."/>
            <person name="Rosling A."/>
        </authorList>
    </citation>
    <scope>NUCLEOTIDE SEQUENCE</scope>
    <source>
        <strain evidence="1">MA461A</strain>
    </source>
</reference>
<gene>
    <name evidence="1" type="ORF">RPERSI_LOCUS20672</name>
</gene>
<comment type="caution">
    <text evidence="1">The sequence shown here is derived from an EMBL/GenBank/DDBJ whole genome shotgun (WGS) entry which is preliminary data.</text>
</comment>
<proteinExistence type="predicted"/>
<evidence type="ECO:0000313" key="2">
    <source>
        <dbReference type="Proteomes" id="UP000789920"/>
    </source>
</evidence>
<dbReference type="EMBL" id="CAJVQC010058916">
    <property type="protein sequence ID" value="CAG8799207.1"/>
    <property type="molecule type" value="Genomic_DNA"/>
</dbReference>
<evidence type="ECO:0000313" key="1">
    <source>
        <dbReference type="EMBL" id="CAG8799207.1"/>
    </source>
</evidence>
<accession>A0ACA9RLQ9</accession>